<dbReference type="eggNOG" id="ENOG502SC6G">
    <property type="taxonomic scope" value="Eukaryota"/>
</dbReference>
<dbReference type="GeneID" id="27685663"/>
<dbReference type="InterPro" id="IPR032675">
    <property type="entry name" value="LRR_dom_sf"/>
</dbReference>
<keyword evidence="3" id="KW-1185">Reference proteome</keyword>
<dbReference type="RefSeq" id="XP_016611003.1">
    <property type="nucleotide sequence ID" value="XM_016750345.1"/>
</dbReference>
<dbReference type="OMA" id="ICAHEIA"/>
<evidence type="ECO:0000256" key="1">
    <source>
        <dbReference type="SAM" id="MobiDB-lite"/>
    </source>
</evidence>
<dbReference type="Gene3D" id="3.80.10.10">
    <property type="entry name" value="Ribonuclease Inhibitor"/>
    <property type="match status" value="1"/>
</dbReference>
<name>A0A0L0HQ80_SPIPD</name>
<sequence>MRKGKSSLKAKLSNSVKSRNPSIVQQQTGSACSETKSVQDLLWSSRPRGRVRDADENKVVNAYSWYLAHVTPPLRTRTFAGPPPPNGWVQLWKGPRTLTADDLTVTCQSLQSLSAEVVAKNLRLRARLAGDLRAIPFHQKENIMKCATGMRDTDLALFSAEDLTIVALRRSAVTVEGLARFLNVALIVDEDDIQPHMEDMDAEKKEEIVDSWEELEEDDMIPRSMEPVGYSHIHTLDISFNVRITGVAFAKLITQALPRLFILNISGCFDQVQGPSTLGILSRKLNYLKELDVSYSNWVTKEVLMCIGWEEWWRSLELLQIVDCGDGVQAVREELKVIRPSLVIRY</sequence>
<feature type="region of interest" description="Disordered" evidence="1">
    <location>
        <begin position="1"/>
        <end position="30"/>
    </location>
</feature>
<dbReference type="InParanoid" id="A0A0L0HQ80"/>
<dbReference type="PROSITE" id="PS51257">
    <property type="entry name" value="PROKAR_LIPOPROTEIN"/>
    <property type="match status" value="1"/>
</dbReference>
<gene>
    <name evidence="2" type="ORF">SPPG_02040</name>
</gene>
<organism evidence="2 3">
    <name type="scientific">Spizellomyces punctatus (strain DAOM BR117)</name>
    <dbReference type="NCBI Taxonomy" id="645134"/>
    <lineage>
        <taxon>Eukaryota</taxon>
        <taxon>Fungi</taxon>
        <taxon>Fungi incertae sedis</taxon>
        <taxon>Chytridiomycota</taxon>
        <taxon>Chytridiomycota incertae sedis</taxon>
        <taxon>Chytridiomycetes</taxon>
        <taxon>Spizellomycetales</taxon>
        <taxon>Spizellomycetaceae</taxon>
        <taxon>Spizellomyces</taxon>
    </lineage>
</organism>
<dbReference type="SUPFAM" id="SSF52047">
    <property type="entry name" value="RNI-like"/>
    <property type="match status" value="1"/>
</dbReference>
<feature type="compositionally biased region" description="Polar residues" evidence="1">
    <location>
        <begin position="12"/>
        <end position="30"/>
    </location>
</feature>
<reference evidence="2 3" key="1">
    <citation type="submission" date="2009-08" db="EMBL/GenBank/DDBJ databases">
        <title>The Genome Sequence of Spizellomyces punctatus strain DAOM BR117.</title>
        <authorList>
            <consortium name="The Broad Institute Genome Sequencing Platform"/>
            <person name="Russ C."/>
            <person name="Cuomo C."/>
            <person name="Shea T."/>
            <person name="Young S.K."/>
            <person name="Zeng Q."/>
            <person name="Koehrsen M."/>
            <person name="Haas B."/>
            <person name="Borodovsky M."/>
            <person name="Guigo R."/>
            <person name="Alvarado L."/>
            <person name="Berlin A."/>
            <person name="Bochicchio J."/>
            <person name="Borenstein D."/>
            <person name="Chapman S."/>
            <person name="Chen Z."/>
            <person name="Engels R."/>
            <person name="Freedman E."/>
            <person name="Gellesch M."/>
            <person name="Goldberg J."/>
            <person name="Griggs A."/>
            <person name="Gujja S."/>
            <person name="Heiman D."/>
            <person name="Hepburn T."/>
            <person name="Howarth C."/>
            <person name="Jen D."/>
            <person name="Larson L."/>
            <person name="Lewis B."/>
            <person name="Mehta T."/>
            <person name="Park D."/>
            <person name="Pearson M."/>
            <person name="Roberts A."/>
            <person name="Saif S."/>
            <person name="Shenoy N."/>
            <person name="Sisk P."/>
            <person name="Stolte C."/>
            <person name="Sykes S."/>
            <person name="Thomson T."/>
            <person name="Walk T."/>
            <person name="White J."/>
            <person name="Yandava C."/>
            <person name="Burger G."/>
            <person name="Gray M.W."/>
            <person name="Holland P.W.H."/>
            <person name="King N."/>
            <person name="Lang F.B.F."/>
            <person name="Roger A.J."/>
            <person name="Ruiz-Trillo I."/>
            <person name="Lander E."/>
            <person name="Nusbaum C."/>
        </authorList>
    </citation>
    <scope>NUCLEOTIDE SEQUENCE [LARGE SCALE GENOMIC DNA]</scope>
    <source>
        <strain evidence="2 3">DAOM BR117</strain>
    </source>
</reference>
<dbReference type="Proteomes" id="UP000053201">
    <property type="component" value="Unassembled WGS sequence"/>
</dbReference>
<dbReference type="EMBL" id="KQ257452">
    <property type="protein sequence ID" value="KND02964.1"/>
    <property type="molecule type" value="Genomic_DNA"/>
</dbReference>
<dbReference type="VEuPathDB" id="FungiDB:SPPG_02040"/>
<accession>A0A0L0HQ80</accession>
<evidence type="ECO:0000313" key="3">
    <source>
        <dbReference type="Proteomes" id="UP000053201"/>
    </source>
</evidence>
<protein>
    <submittedName>
        <fullName evidence="2">Uncharacterized protein</fullName>
    </submittedName>
</protein>
<evidence type="ECO:0000313" key="2">
    <source>
        <dbReference type="EMBL" id="KND02964.1"/>
    </source>
</evidence>
<proteinExistence type="predicted"/>
<dbReference type="OrthoDB" id="2114557at2759"/>
<dbReference type="AlphaFoldDB" id="A0A0L0HQ80"/>